<dbReference type="InterPro" id="IPR002686">
    <property type="entry name" value="Transposase_17"/>
</dbReference>
<gene>
    <name evidence="2" type="ORF">A2W45_00115</name>
</gene>
<comment type="caution">
    <text evidence="2">The sequence shown here is derived from an EMBL/GenBank/DDBJ whole genome shotgun (WGS) entry which is preliminary data.</text>
</comment>
<evidence type="ECO:0000313" key="3">
    <source>
        <dbReference type="Proteomes" id="UP000178393"/>
    </source>
</evidence>
<dbReference type="EMBL" id="MFBH01000003">
    <property type="protein sequence ID" value="OGE00597.1"/>
    <property type="molecule type" value="Genomic_DNA"/>
</dbReference>
<reference evidence="2 3" key="1">
    <citation type="journal article" date="2016" name="Nat. Commun.">
        <title>Thousands of microbial genomes shed light on interconnected biogeochemical processes in an aquifer system.</title>
        <authorList>
            <person name="Anantharaman K."/>
            <person name="Brown C.T."/>
            <person name="Hug L.A."/>
            <person name="Sharon I."/>
            <person name="Castelle C.J."/>
            <person name="Probst A.J."/>
            <person name="Thomas B.C."/>
            <person name="Singh A."/>
            <person name="Wilkins M.J."/>
            <person name="Karaoz U."/>
            <person name="Brodie E.L."/>
            <person name="Williams K.H."/>
            <person name="Hubbard S.S."/>
            <person name="Banfield J.F."/>
        </authorList>
    </citation>
    <scope>NUCLEOTIDE SEQUENCE [LARGE SCALE GENOMIC DNA]</scope>
</reference>
<proteinExistence type="predicted"/>
<dbReference type="PANTHER" id="PTHR34322">
    <property type="entry name" value="TRANSPOSASE, Y1_TNP DOMAIN-CONTAINING"/>
    <property type="match status" value="1"/>
</dbReference>
<feature type="domain" description="Transposase IS200-like" evidence="1">
    <location>
        <begin position="9"/>
        <end position="144"/>
    </location>
</feature>
<dbReference type="SMART" id="SM01321">
    <property type="entry name" value="Y1_Tnp"/>
    <property type="match status" value="1"/>
</dbReference>
<dbReference type="GO" id="GO:0004803">
    <property type="term" value="F:transposase activity"/>
    <property type="evidence" value="ECO:0007669"/>
    <property type="project" value="InterPro"/>
</dbReference>
<dbReference type="AlphaFoldDB" id="A0A1F5H8V8"/>
<dbReference type="SUPFAM" id="SSF143422">
    <property type="entry name" value="Transposase IS200-like"/>
    <property type="match status" value="1"/>
</dbReference>
<dbReference type="GO" id="GO:0006313">
    <property type="term" value="P:DNA transposition"/>
    <property type="evidence" value="ECO:0007669"/>
    <property type="project" value="InterPro"/>
</dbReference>
<dbReference type="GO" id="GO:0003677">
    <property type="term" value="F:DNA binding"/>
    <property type="evidence" value="ECO:0007669"/>
    <property type="project" value="InterPro"/>
</dbReference>
<name>A0A1F5H8V8_9BACT</name>
<evidence type="ECO:0000259" key="1">
    <source>
        <dbReference type="SMART" id="SM01321"/>
    </source>
</evidence>
<organism evidence="2 3">
    <name type="scientific">Candidatus Curtissbacteria bacterium RIFCSPHIGHO2_12_41_11</name>
    <dbReference type="NCBI Taxonomy" id="1797718"/>
    <lineage>
        <taxon>Bacteria</taxon>
        <taxon>Candidatus Curtissiibacteriota</taxon>
    </lineage>
</organism>
<evidence type="ECO:0000313" key="2">
    <source>
        <dbReference type="EMBL" id="OGE00597.1"/>
    </source>
</evidence>
<dbReference type="PANTHER" id="PTHR34322:SF2">
    <property type="entry name" value="TRANSPOSASE IS200-LIKE DOMAIN-CONTAINING PROTEIN"/>
    <property type="match status" value="1"/>
</dbReference>
<dbReference type="Pfam" id="PF01797">
    <property type="entry name" value="Y1_Tnp"/>
    <property type="match status" value="1"/>
</dbReference>
<dbReference type="InterPro" id="IPR036515">
    <property type="entry name" value="Transposase_17_sf"/>
</dbReference>
<sequence>MPSRIIPFVNNHFYHIFNRGVAHMPIFNDKWDYKRFIKTFLYYQLKGPKPKFSIFNPDNNKLDKKNKIVELVCYCLMPNHFHFLLQQKVNGGITEFTSKISNSYTKYFNTKNERAGPILQGEFKSVLVETNEQLVHLSRYIHLNPLVSYLTDNLELYPLSSYLEYIGINKTSVCSKDIIVKQFKSSQKYKQFVLDQENYGKELERIKHQTLDLPK</sequence>
<dbReference type="Gene3D" id="3.30.70.1290">
    <property type="entry name" value="Transposase IS200-like"/>
    <property type="match status" value="1"/>
</dbReference>
<dbReference type="Proteomes" id="UP000178393">
    <property type="component" value="Unassembled WGS sequence"/>
</dbReference>
<protein>
    <recommendedName>
        <fullName evidence="1">Transposase IS200-like domain-containing protein</fullName>
    </recommendedName>
</protein>
<accession>A0A1F5H8V8</accession>